<dbReference type="InterPro" id="IPR036397">
    <property type="entry name" value="RNaseH_sf"/>
</dbReference>
<protein>
    <recommendedName>
        <fullName evidence="5">RNase H type-1 domain-containing protein</fullName>
    </recommendedName>
</protein>
<dbReference type="PANTHER" id="PTHR47723">
    <property type="entry name" value="OS05G0353850 PROTEIN"/>
    <property type="match status" value="1"/>
</dbReference>
<feature type="domain" description="Reverse transcriptase zinc-binding" evidence="2">
    <location>
        <begin position="209"/>
        <end position="274"/>
    </location>
</feature>
<gene>
    <name evidence="3" type="ORF">SLEP1_g20649</name>
</gene>
<dbReference type="Gene3D" id="3.30.420.10">
    <property type="entry name" value="Ribonuclease H-like superfamily/Ribonuclease H"/>
    <property type="match status" value="1"/>
</dbReference>
<proteinExistence type="predicted"/>
<dbReference type="CDD" id="cd06222">
    <property type="entry name" value="RNase_H_like"/>
    <property type="match status" value="1"/>
</dbReference>
<feature type="domain" description="RNase H type-1" evidence="1">
    <location>
        <begin position="352"/>
        <end position="471"/>
    </location>
</feature>
<dbReference type="InterPro" id="IPR044730">
    <property type="entry name" value="RNase_H-like_dom_plant"/>
</dbReference>
<dbReference type="InterPro" id="IPR012337">
    <property type="entry name" value="RNaseH-like_sf"/>
</dbReference>
<evidence type="ECO:0000259" key="2">
    <source>
        <dbReference type="Pfam" id="PF13966"/>
    </source>
</evidence>
<dbReference type="SUPFAM" id="SSF53098">
    <property type="entry name" value="Ribonuclease H-like"/>
    <property type="match status" value="1"/>
</dbReference>
<evidence type="ECO:0000259" key="1">
    <source>
        <dbReference type="Pfam" id="PF13456"/>
    </source>
</evidence>
<accession>A0AAV5J995</accession>
<organism evidence="3 4">
    <name type="scientific">Rubroshorea leprosula</name>
    <dbReference type="NCBI Taxonomy" id="152421"/>
    <lineage>
        <taxon>Eukaryota</taxon>
        <taxon>Viridiplantae</taxon>
        <taxon>Streptophyta</taxon>
        <taxon>Embryophyta</taxon>
        <taxon>Tracheophyta</taxon>
        <taxon>Spermatophyta</taxon>
        <taxon>Magnoliopsida</taxon>
        <taxon>eudicotyledons</taxon>
        <taxon>Gunneridae</taxon>
        <taxon>Pentapetalae</taxon>
        <taxon>rosids</taxon>
        <taxon>malvids</taxon>
        <taxon>Malvales</taxon>
        <taxon>Dipterocarpaceae</taxon>
        <taxon>Rubroshorea</taxon>
    </lineage>
</organism>
<comment type="caution">
    <text evidence="3">The sequence shown here is derived from an EMBL/GenBank/DDBJ whole genome shotgun (WGS) entry which is preliminary data.</text>
</comment>
<reference evidence="3 4" key="1">
    <citation type="journal article" date="2021" name="Commun. Biol.">
        <title>The genome of Shorea leprosula (Dipterocarpaceae) highlights the ecological relevance of drought in aseasonal tropical rainforests.</title>
        <authorList>
            <person name="Ng K.K.S."/>
            <person name="Kobayashi M.J."/>
            <person name="Fawcett J.A."/>
            <person name="Hatakeyama M."/>
            <person name="Paape T."/>
            <person name="Ng C.H."/>
            <person name="Ang C.C."/>
            <person name="Tnah L.H."/>
            <person name="Lee C.T."/>
            <person name="Nishiyama T."/>
            <person name="Sese J."/>
            <person name="O'Brien M.J."/>
            <person name="Copetti D."/>
            <person name="Mohd Noor M.I."/>
            <person name="Ong R.C."/>
            <person name="Putra M."/>
            <person name="Sireger I.Z."/>
            <person name="Indrioko S."/>
            <person name="Kosugi Y."/>
            <person name="Izuno A."/>
            <person name="Isagi Y."/>
            <person name="Lee S.L."/>
            <person name="Shimizu K.K."/>
        </authorList>
    </citation>
    <scope>NUCLEOTIDE SEQUENCE [LARGE SCALE GENOMIC DNA]</scope>
    <source>
        <strain evidence="3">214</strain>
    </source>
</reference>
<dbReference type="InterPro" id="IPR002156">
    <property type="entry name" value="RNaseH_domain"/>
</dbReference>
<dbReference type="InterPro" id="IPR026960">
    <property type="entry name" value="RVT-Znf"/>
</dbReference>
<evidence type="ECO:0000313" key="4">
    <source>
        <dbReference type="Proteomes" id="UP001054252"/>
    </source>
</evidence>
<sequence>MQRKLSNWKCATLSLAGRKVLIQSVTAFIPAYTMQTTLLPKTICDAIDRLNRDFLWGSVSGVRKPHLVSWDIIYSERKYGGLGLRSAWDNNQAFVTKLGWRLFKGDKALWCRVMQTKYLCGRNLLHARAQPNSSFIWRGILRCGSILQQGIRWRIGTGEGVKFWSDNWGGNVPLINTMDVSPSDPLLLVADVISPDGTWDLDSSMDGSFTVKAAYQLIQEQKHSSDAPRDSWLWIWKLQCAERIRMFVWLLARGRVLTNSVRFTRHMTASPTCPRSAFFTLEINPWIKTFSTPFRQNMHAGAHKYRPQDLCAKILQQTQYSMIAMSPESSIRSQQPRWISWIPPEAGWVKLNSDGSYNAADNSAGAGGWIRNSLGDWISGFSVNVGATTIFIAELWGLREGLRLCHSLGLSRVVAEMDSLMAVRFILENRKPDNLSAAILLDIKDLMLKFEACLLQHTLREGNAAADFLASLGHSSPPGLRIWDSPPSGVRLILTGDQLGACFLRF</sequence>
<evidence type="ECO:0008006" key="5">
    <source>
        <dbReference type="Google" id="ProtNLM"/>
    </source>
</evidence>
<evidence type="ECO:0000313" key="3">
    <source>
        <dbReference type="EMBL" id="GKV09103.1"/>
    </source>
</evidence>
<dbReference type="Pfam" id="PF13456">
    <property type="entry name" value="RVT_3"/>
    <property type="match status" value="1"/>
</dbReference>
<dbReference type="Pfam" id="PF13966">
    <property type="entry name" value="zf-RVT"/>
    <property type="match status" value="1"/>
</dbReference>
<dbReference type="InterPro" id="IPR053151">
    <property type="entry name" value="RNase_H-like"/>
</dbReference>
<dbReference type="AlphaFoldDB" id="A0AAV5J995"/>
<keyword evidence="4" id="KW-1185">Reference proteome</keyword>
<name>A0AAV5J995_9ROSI</name>
<dbReference type="GO" id="GO:0003676">
    <property type="term" value="F:nucleic acid binding"/>
    <property type="evidence" value="ECO:0007669"/>
    <property type="project" value="InterPro"/>
</dbReference>
<dbReference type="Proteomes" id="UP001054252">
    <property type="component" value="Unassembled WGS sequence"/>
</dbReference>
<dbReference type="EMBL" id="BPVZ01000030">
    <property type="protein sequence ID" value="GKV09103.1"/>
    <property type="molecule type" value="Genomic_DNA"/>
</dbReference>
<dbReference type="GO" id="GO:0004523">
    <property type="term" value="F:RNA-DNA hybrid ribonuclease activity"/>
    <property type="evidence" value="ECO:0007669"/>
    <property type="project" value="InterPro"/>
</dbReference>
<dbReference type="PANTHER" id="PTHR47723:SF19">
    <property type="entry name" value="POLYNUCLEOTIDYL TRANSFERASE, RIBONUCLEASE H-LIKE SUPERFAMILY PROTEIN"/>
    <property type="match status" value="1"/>
</dbReference>